<gene>
    <name evidence="1" type="ORF">BWR18_12300</name>
</gene>
<dbReference type="RefSeq" id="WP_076628613.1">
    <property type="nucleotide sequence ID" value="NZ_CP019312.1"/>
</dbReference>
<proteinExistence type="predicted"/>
<evidence type="ECO:0000313" key="2">
    <source>
        <dbReference type="Proteomes" id="UP000186336"/>
    </source>
</evidence>
<protein>
    <submittedName>
        <fullName evidence="1">Uncharacterized protein</fullName>
    </submittedName>
</protein>
<dbReference type="AlphaFoldDB" id="A0A1P8MWH8"/>
<reference evidence="1 2" key="1">
    <citation type="submission" date="2017-01" db="EMBL/GenBank/DDBJ databases">
        <title>Complete genome of Tateyamaria omphalii DOK1-4 isolated from seawater in Dokdo.</title>
        <authorList>
            <person name="Kim J.H."/>
            <person name="Chi W.-J."/>
        </authorList>
    </citation>
    <scope>NUCLEOTIDE SEQUENCE [LARGE SCALE GENOMIC DNA]</scope>
    <source>
        <strain evidence="1 2">DOK1-4</strain>
    </source>
</reference>
<dbReference type="Proteomes" id="UP000186336">
    <property type="component" value="Chromosome"/>
</dbReference>
<organism evidence="1 2">
    <name type="scientific">Tateyamaria omphalii</name>
    <dbReference type="NCBI Taxonomy" id="299262"/>
    <lineage>
        <taxon>Bacteria</taxon>
        <taxon>Pseudomonadati</taxon>
        <taxon>Pseudomonadota</taxon>
        <taxon>Alphaproteobacteria</taxon>
        <taxon>Rhodobacterales</taxon>
        <taxon>Roseobacteraceae</taxon>
        <taxon>Tateyamaria</taxon>
    </lineage>
</organism>
<dbReference type="SUPFAM" id="SSF55729">
    <property type="entry name" value="Acyl-CoA N-acyltransferases (Nat)"/>
    <property type="match status" value="1"/>
</dbReference>
<name>A0A1P8MWH8_9RHOB</name>
<dbReference type="KEGG" id="tom:BWR18_12300"/>
<dbReference type="InterPro" id="IPR016181">
    <property type="entry name" value="Acyl_CoA_acyltransferase"/>
</dbReference>
<dbReference type="OrthoDB" id="7844820at2"/>
<sequence length="332" mass="36039">MPPATRPATPQDIPQLVPLLMADAAERQARDAILWTVAADAATQIRDALTVALTSTNQPFRQFWHVAEEGGKITGVIHAMLLPVPPIYAGPKGPPGLILPDSCVAANASDATIDALMQAAETALQGAGARILLTSFVTGDRWQQVFDTRNYAPLTLYLARTDLQGHNMPTQVRPATDGDVPGIVTRSAENRQVLFDIDPFWDIHPEADSRFAAWMARSLTLPDRDMMVLAPTDQLDGYVIAQPASRLHFPPAHDISRTGVIDDYFHVDFGETETLAQNGEGATALLHAAEAAFVARDIQAACVVCPAGWRSKIKLLRDAGYDTAMVWSIKRD</sequence>
<dbReference type="EMBL" id="CP019312">
    <property type="protein sequence ID" value="APX12371.1"/>
    <property type="molecule type" value="Genomic_DNA"/>
</dbReference>
<accession>A0A1P8MWH8</accession>
<dbReference type="Gene3D" id="3.40.630.30">
    <property type="match status" value="2"/>
</dbReference>
<evidence type="ECO:0000313" key="1">
    <source>
        <dbReference type="EMBL" id="APX12371.1"/>
    </source>
</evidence>
<keyword evidence="2" id="KW-1185">Reference proteome</keyword>